<reference evidence="9 10" key="1">
    <citation type="journal article" date="2021" name="BMC Biol.">
        <title>Horizontally acquired antibacterial genes associated with adaptive radiation of ladybird beetles.</title>
        <authorList>
            <person name="Li H.S."/>
            <person name="Tang X.F."/>
            <person name="Huang Y.H."/>
            <person name="Xu Z.Y."/>
            <person name="Chen M.L."/>
            <person name="Du X.Y."/>
            <person name="Qiu B.Y."/>
            <person name="Chen P.T."/>
            <person name="Zhang W."/>
            <person name="Slipinski A."/>
            <person name="Escalona H.E."/>
            <person name="Waterhouse R.M."/>
            <person name="Zwick A."/>
            <person name="Pang H."/>
        </authorList>
    </citation>
    <scope>NUCLEOTIDE SEQUENCE [LARGE SCALE GENOMIC DNA]</scope>
    <source>
        <strain evidence="9">SYSU2018</strain>
    </source>
</reference>
<feature type="signal peptide" evidence="8">
    <location>
        <begin position="1"/>
        <end position="23"/>
    </location>
</feature>
<feature type="chain" id="PRO_5044810017" description="Protein quiver" evidence="8">
    <location>
        <begin position="24"/>
        <end position="135"/>
    </location>
</feature>
<gene>
    <name evidence="9" type="ORF">HHI36_015360</name>
</gene>
<keyword evidence="2" id="KW-0325">Glycoprotein</keyword>
<evidence type="ECO:0000256" key="5">
    <source>
        <dbReference type="ARBA" id="ARBA00022989"/>
    </source>
</evidence>
<evidence type="ECO:0000313" key="9">
    <source>
        <dbReference type="EMBL" id="KAL3273936.1"/>
    </source>
</evidence>
<keyword evidence="10" id="KW-1185">Reference proteome</keyword>
<evidence type="ECO:0000256" key="4">
    <source>
        <dbReference type="ARBA" id="ARBA00022729"/>
    </source>
</evidence>
<keyword evidence="2" id="KW-0336">GPI-anchor</keyword>
<dbReference type="PANTHER" id="PTHR33562:SF29">
    <property type="entry name" value="PROTEIN SLEEPLESS"/>
    <property type="match status" value="1"/>
</dbReference>
<evidence type="ECO:0000256" key="1">
    <source>
        <dbReference type="ARBA" id="ARBA00004589"/>
    </source>
</evidence>
<protein>
    <recommendedName>
        <fullName evidence="11">Protein quiver</fullName>
    </recommendedName>
</protein>
<dbReference type="Proteomes" id="UP001516400">
    <property type="component" value="Unassembled WGS sequence"/>
</dbReference>
<evidence type="ECO:0000313" key="10">
    <source>
        <dbReference type="Proteomes" id="UP001516400"/>
    </source>
</evidence>
<evidence type="ECO:0000256" key="2">
    <source>
        <dbReference type="ARBA" id="ARBA00022622"/>
    </source>
</evidence>
<keyword evidence="3" id="KW-0812">Transmembrane</keyword>
<organism evidence="9 10">
    <name type="scientific">Cryptolaemus montrouzieri</name>
    <dbReference type="NCBI Taxonomy" id="559131"/>
    <lineage>
        <taxon>Eukaryota</taxon>
        <taxon>Metazoa</taxon>
        <taxon>Ecdysozoa</taxon>
        <taxon>Arthropoda</taxon>
        <taxon>Hexapoda</taxon>
        <taxon>Insecta</taxon>
        <taxon>Pterygota</taxon>
        <taxon>Neoptera</taxon>
        <taxon>Endopterygota</taxon>
        <taxon>Coleoptera</taxon>
        <taxon>Polyphaga</taxon>
        <taxon>Cucujiformia</taxon>
        <taxon>Coccinelloidea</taxon>
        <taxon>Coccinellidae</taxon>
        <taxon>Scymninae</taxon>
        <taxon>Scymnini</taxon>
        <taxon>Cryptolaemus</taxon>
    </lineage>
</organism>
<evidence type="ECO:0000256" key="3">
    <source>
        <dbReference type="ARBA" id="ARBA00022692"/>
    </source>
</evidence>
<dbReference type="GO" id="GO:0098552">
    <property type="term" value="C:side of membrane"/>
    <property type="evidence" value="ECO:0007669"/>
    <property type="project" value="UniProtKB-KW"/>
</dbReference>
<comment type="subcellular location">
    <subcellularLocation>
        <location evidence="1">Membrane</location>
        <topology evidence="1">Lipid-anchor</topology>
        <topology evidence="1">GPI-anchor</topology>
    </subcellularLocation>
</comment>
<evidence type="ECO:0000256" key="8">
    <source>
        <dbReference type="SAM" id="SignalP"/>
    </source>
</evidence>
<name>A0ABD2N5B8_9CUCU</name>
<proteinExistence type="predicted"/>
<evidence type="ECO:0000256" key="6">
    <source>
        <dbReference type="ARBA" id="ARBA00023136"/>
    </source>
</evidence>
<dbReference type="PANTHER" id="PTHR33562">
    <property type="entry name" value="ATILLA, ISOFORM B-RELATED-RELATED"/>
    <property type="match status" value="1"/>
</dbReference>
<comment type="caution">
    <text evidence="9">The sequence shown here is derived from an EMBL/GenBank/DDBJ whole genome shotgun (WGS) entry which is preliminary data.</text>
</comment>
<evidence type="ECO:0008006" key="11">
    <source>
        <dbReference type="Google" id="ProtNLM"/>
    </source>
</evidence>
<evidence type="ECO:0000256" key="7">
    <source>
        <dbReference type="ARBA" id="ARBA00023288"/>
    </source>
</evidence>
<dbReference type="EMBL" id="JABFTP020000062">
    <property type="protein sequence ID" value="KAL3273936.1"/>
    <property type="molecule type" value="Genomic_DNA"/>
</dbReference>
<sequence>MIVKKFFTVGVLWLLSVLNSGHSLICYSCSASLGHGSACENITDHLSDISHHECFYNNAVCALYKIEYGRDVMIYRSCKESGVCHALSKKFNTQYNRVLECQTCNEGDLCNAAEKEFASLFVLCIVLLIFLHCSH</sequence>
<keyword evidence="7" id="KW-0449">Lipoprotein</keyword>
<keyword evidence="5" id="KW-1133">Transmembrane helix</keyword>
<keyword evidence="6" id="KW-0472">Membrane</keyword>
<keyword evidence="4 8" id="KW-0732">Signal</keyword>
<dbReference type="InterPro" id="IPR050975">
    <property type="entry name" value="Sleep_regulator"/>
</dbReference>
<accession>A0ABD2N5B8</accession>
<dbReference type="AlphaFoldDB" id="A0ABD2N5B8"/>